<dbReference type="RefSeq" id="WP_038540901.1">
    <property type="nucleotide sequence ID" value="NZ_HG938355.1"/>
</dbReference>
<dbReference type="GO" id="GO:0016740">
    <property type="term" value="F:transferase activity"/>
    <property type="evidence" value="ECO:0007669"/>
    <property type="project" value="UniProtKB-KW"/>
</dbReference>
<keyword evidence="2" id="KW-0808">Transferase</keyword>
<organism evidence="2 3">
    <name type="scientific">Neorhizobium galegae bv. officinalis bv. officinalis str. HAMBI 1141</name>
    <dbReference type="NCBI Taxonomy" id="1028801"/>
    <lineage>
        <taxon>Bacteria</taxon>
        <taxon>Pseudomonadati</taxon>
        <taxon>Pseudomonadota</taxon>
        <taxon>Alphaproteobacteria</taxon>
        <taxon>Hyphomicrobiales</taxon>
        <taxon>Rhizobiaceae</taxon>
        <taxon>Rhizobium/Agrobacterium group</taxon>
        <taxon>Neorhizobium</taxon>
    </lineage>
</organism>
<dbReference type="KEGG" id="ngl:RG1141_CH07140"/>
<reference evidence="3" key="1">
    <citation type="journal article" date="2014" name="BMC Genomics">
        <title>Genome sequencing of two Neorhizobium galegae strains reveals a noeT gene responsible for the unusual acetylation of the nodulation factors.</title>
        <authorList>
            <person name="Osterman J."/>
            <person name="Marsh J."/>
            <person name="Laine P.K."/>
            <person name="Zeng Z."/>
            <person name="Alatalo E."/>
            <person name="Sullivan J.T."/>
            <person name="Young J.P."/>
            <person name="Thomas-Oates J."/>
            <person name="Paulin L."/>
            <person name="Lindstrom K."/>
        </authorList>
    </citation>
    <scope>NUCLEOTIDE SEQUENCE [LARGE SCALE GENOMIC DNA]</scope>
    <source>
        <strain evidence="3">HAMBI 1141</strain>
    </source>
</reference>
<evidence type="ECO:0000313" key="3">
    <source>
        <dbReference type="Proteomes" id="UP000028186"/>
    </source>
</evidence>
<dbReference type="PATRIC" id="fig|1028801.3.peg.726"/>
<dbReference type="PANTHER" id="PTHR21310:SF42">
    <property type="entry name" value="BIFUNCTIONAL AAC_APH"/>
    <property type="match status" value="1"/>
</dbReference>
<dbReference type="InterPro" id="IPR011009">
    <property type="entry name" value="Kinase-like_dom_sf"/>
</dbReference>
<dbReference type="PANTHER" id="PTHR21310">
    <property type="entry name" value="AMINOGLYCOSIDE PHOSPHOTRANSFERASE-RELATED-RELATED"/>
    <property type="match status" value="1"/>
</dbReference>
<dbReference type="eggNOG" id="COG3173">
    <property type="taxonomic scope" value="Bacteria"/>
</dbReference>
<feature type="domain" description="Aminoglycoside phosphotransferase" evidence="1">
    <location>
        <begin position="29"/>
        <end position="256"/>
    </location>
</feature>
<dbReference type="CDD" id="cd05155">
    <property type="entry name" value="APH_ChoK_like_1"/>
    <property type="match status" value="1"/>
</dbReference>
<dbReference type="InterPro" id="IPR051678">
    <property type="entry name" value="AGP_Transferase"/>
</dbReference>
<evidence type="ECO:0000259" key="1">
    <source>
        <dbReference type="Pfam" id="PF01636"/>
    </source>
</evidence>
<dbReference type="Pfam" id="PF01636">
    <property type="entry name" value="APH"/>
    <property type="match status" value="1"/>
</dbReference>
<dbReference type="HOGENOM" id="CLU_074977_0_0_5"/>
<dbReference type="SUPFAM" id="SSF56112">
    <property type="entry name" value="Protein kinase-like (PK-like)"/>
    <property type="match status" value="1"/>
</dbReference>
<dbReference type="InterPro" id="IPR002575">
    <property type="entry name" value="Aminoglycoside_PTrfase"/>
</dbReference>
<dbReference type="EMBL" id="HG938355">
    <property type="protein sequence ID" value="CDN53074.1"/>
    <property type="molecule type" value="Genomic_DNA"/>
</dbReference>
<dbReference type="Gene3D" id="3.90.1200.10">
    <property type="match status" value="1"/>
</dbReference>
<protein>
    <submittedName>
        <fullName evidence="2">Aminoglycoside phosphotransferase</fullName>
    </submittedName>
</protein>
<evidence type="ECO:0000313" key="2">
    <source>
        <dbReference type="EMBL" id="CDN53074.1"/>
    </source>
</evidence>
<name>A0A068T4Q2_NEOGA</name>
<dbReference type="Gene3D" id="3.30.200.20">
    <property type="entry name" value="Phosphorylase Kinase, domain 1"/>
    <property type="match status" value="1"/>
</dbReference>
<proteinExistence type="predicted"/>
<accession>A0A068T4Q2</accession>
<sequence length="294" mass="32566">MVEIDAALVKNLIAAQFPDWADLSVRPVANGGWDNRTFHLGETMLVRLPSAERYVAQVEKEHRFLPALGPRLPLPIPAPLGLGKPGEGYPWPWSIYTWIAGDRSSPRTIADLAAFAEDLADFLLALWKIDASDGPPAGTHNFFRGGALEVYDNETRRSIRVLADQINVPLITEIWETALASTWKNGPVWMHGDVSEGNLLVRDGRLAAVIDFGSSGTGDPACDLVIAWTLFDEPAAHAFRNRVRLDAETWERARGWCLWKALITVAGEPGTNPLVKDEHRRWIDRIVADHLGQA</sequence>
<dbReference type="Proteomes" id="UP000028186">
    <property type="component" value="Chromosome I"/>
</dbReference>
<gene>
    <name evidence="2" type="ORF">RG1141_CH07140</name>
</gene>
<dbReference type="AlphaFoldDB" id="A0A068T4Q2"/>